<feature type="compositionally biased region" description="Gly residues" evidence="1">
    <location>
        <begin position="151"/>
        <end position="162"/>
    </location>
</feature>
<evidence type="ECO:0000256" key="1">
    <source>
        <dbReference type="SAM" id="MobiDB-lite"/>
    </source>
</evidence>
<reference evidence="3" key="1">
    <citation type="journal article" date="2019" name="Int. J. Syst. Evol. Microbiol.">
        <title>The Global Catalogue of Microorganisms (GCM) 10K type strain sequencing project: providing services to taxonomists for standard genome sequencing and annotation.</title>
        <authorList>
            <consortium name="The Broad Institute Genomics Platform"/>
            <consortium name="The Broad Institute Genome Sequencing Center for Infectious Disease"/>
            <person name="Wu L."/>
            <person name="Ma J."/>
        </authorList>
    </citation>
    <scope>NUCLEOTIDE SEQUENCE [LARGE SCALE GENOMIC DNA]</scope>
    <source>
        <strain evidence="3">JCM 18081</strain>
    </source>
</reference>
<sequence length="232" mass="23477">MSSPPERPYDRSYATYPNDPRMWSGNAPSHNYGGYSQQADVDRPASVGTPAPAYGGGRTGAEAYYGGTPAPSQAPPSYSFGGAPSSATAAHGSPAPTYPGSAGTPYQSGGFSAPESERQSAIAFAVNSLDPVTPYVPDSRDYSAQSYSGQGYSGQGYSGQGYSGTPQGYSGQGYAAQGYSGQGYAAQGQSGTTQRHSGGGQGRSGTHSGTTHRHSGGGQAASRQAGRRSGRG</sequence>
<feature type="region of interest" description="Disordered" evidence="1">
    <location>
        <begin position="130"/>
        <end position="232"/>
    </location>
</feature>
<gene>
    <name evidence="2" type="ORF">GCM10023220_64890</name>
</gene>
<evidence type="ECO:0000313" key="3">
    <source>
        <dbReference type="Proteomes" id="UP001501265"/>
    </source>
</evidence>
<keyword evidence="3" id="KW-1185">Reference proteome</keyword>
<dbReference type="EMBL" id="BAABIG010000084">
    <property type="protein sequence ID" value="GAA4822573.1"/>
    <property type="molecule type" value="Genomic_DNA"/>
</dbReference>
<comment type="caution">
    <text evidence="2">The sequence shown here is derived from an EMBL/GenBank/DDBJ whole genome shotgun (WGS) entry which is preliminary data.</text>
</comment>
<feature type="compositionally biased region" description="Polar residues" evidence="1">
    <location>
        <begin position="26"/>
        <end position="39"/>
    </location>
</feature>
<accession>A0ABP9CY91</accession>
<name>A0ABP9CY91_9ACTN</name>
<protein>
    <submittedName>
        <fullName evidence="2">Uncharacterized protein</fullName>
    </submittedName>
</protein>
<feature type="compositionally biased region" description="Low complexity" evidence="1">
    <location>
        <begin position="163"/>
        <end position="196"/>
    </location>
</feature>
<organism evidence="2 3">
    <name type="scientific">Streptomyces ziwulingensis</name>
    <dbReference type="NCBI Taxonomy" id="1045501"/>
    <lineage>
        <taxon>Bacteria</taxon>
        <taxon>Bacillati</taxon>
        <taxon>Actinomycetota</taxon>
        <taxon>Actinomycetes</taxon>
        <taxon>Kitasatosporales</taxon>
        <taxon>Streptomycetaceae</taxon>
        <taxon>Streptomyces</taxon>
    </lineage>
</organism>
<evidence type="ECO:0000313" key="2">
    <source>
        <dbReference type="EMBL" id="GAA4822573.1"/>
    </source>
</evidence>
<feature type="region of interest" description="Disordered" evidence="1">
    <location>
        <begin position="1"/>
        <end position="118"/>
    </location>
</feature>
<proteinExistence type="predicted"/>
<dbReference type="RefSeq" id="WP_345624246.1">
    <property type="nucleotide sequence ID" value="NZ_BAABIG010000084.1"/>
</dbReference>
<dbReference type="Proteomes" id="UP001501265">
    <property type="component" value="Unassembled WGS sequence"/>
</dbReference>